<dbReference type="EMBL" id="CP008890">
    <property type="protein sequence ID" value="AIF41888.1"/>
    <property type="molecule type" value="Genomic_DNA"/>
</dbReference>
<reference evidence="1 2" key="1">
    <citation type="submission" date="2014-07" db="EMBL/GenBank/DDBJ databases">
        <title>Genome Sequencing of Dermacoccus nishinomiyaensis.</title>
        <authorList>
            <person name="Hong K.W."/>
            <person name="Chan K.G."/>
        </authorList>
    </citation>
    <scope>NUCLEOTIDE SEQUENCE [LARGE SCALE GENOMIC DNA]</scope>
    <source>
        <strain evidence="1 2">M25</strain>
        <plasmid evidence="2">Plasmid unnamed</plasmid>
    </source>
</reference>
<geneLocation type="plasmid" evidence="1 2">
    <name>unnamed</name>
</geneLocation>
<organism evidence="1 2">
    <name type="scientific">Dermacoccus nishinomiyaensis</name>
    <dbReference type="NCBI Taxonomy" id="1274"/>
    <lineage>
        <taxon>Bacteria</taxon>
        <taxon>Bacillati</taxon>
        <taxon>Actinomycetota</taxon>
        <taxon>Actinomycetes</taxon>
        <taxon>Micrococcales</taxon>
        <taxon>Dermacoccaceae</taxon>
        <taxon>Dermacoccus</taxon>
    </lineage>
</organism>
<dbReference type="KEGG" id="dni:HX89_14360"/>
<dbReference type="HOGENOM" id="CLU_2315661_0_0_11"/>
<gene>
    <name evidence="1" type="ORF">HX89_14360</name>
</gene>
<evidence type="ECO:0000313" key="2">
    <source>
        <dbReference type="Proteomes" id="UP000027986"/>
    </source>
</evidence>
<accession>A0A075JNZ9</accession>
<keyword evidence="2" id="KW-1185">Reference proteome</keyword>
<sequence>MNGKDVQNSPTAAFRDVGLCCREKSTPHSLASHLQGREEGGHGAESVGGYFEGWCEDPPELVVFINNPHRNMANNPARFARHPRRLIGCAKHEIGNWHG</sequence>
<evidence type="ECO:0000313" key="1">
    <source>
        <dbReference type="EMBL" id="AIF41888.1"/>
    </source>
</evidence>
<dbReference type="Proteomes" id="UP000027986">
    <property type="component" value="Plasmid unnamed"/>
</dbReference>
<proteinExistence type="predicted"/>
<keyword evidence="1" id="KW-0614">Plasmid</keyword>
<dbReference type="AlphaFoldDB" id="A0A075JNZ9"/>
<protein>
    <submittedName>
        <fullName evidence="1">Uncharacterized protein</fullName>
    </submittedName>
</protein>
<name>A0A075JNZ9_9MICO</name>